<organism evidence="2 3">
    <name type="scientific">Kutzneria chonburiensis</name>
    <dbReference type="NCBI Taxonomy" id="1483604"/>
    <lineage>
        <taxon>Bacteria</taxon>
        <taxon>Bacillati</taxon>
        <taxon>Actinomycetota</taxon>
        <taxon>Actinomycetes</taxon>
        <taxon>Pseudonocardiales</taxon>
        <taxon>Pseudonocardiaceae</taxon>
        <taxon>Kutzneria</taxon>
    </lineage>
</organism>
<evidence type="ECO:0000313" key="2">
    <source>
        <dbReference type="EMBL" id="MFC0540270.1"/>
    </source>
</evidence>
<dbReference type="EMBL" id="JBHLUD010000001">
    <property type="protein sequence ID" value="MFC0540270.1"/>
    <property type="molecule type" value="Genomic_DNA"/>
</dbReference>
<dbReference type="Gene3D" id="3.40.710.10">
    <property type="entry name" value="DD-peptidase/beta-lactamase superfamily"/>
    <property type="match status" value="1"/>
</dbReference>
<dbReference type="Pfam" id="PF00144">
    <property type="entry name" value="Beta-lactamase"/>
    <property type="match status" value="1"/>
</dbReference>
<accession>A0ABV6MJW6</accession>
<gene>
    <name evidence="2" type="ORF">ACFFH7_02200</name>
</gene>
<protein>
    <submittedName>
        <fullName evidence="2">Serine hydrolase domain-containing protein</fullName>
        <ecNumber evidence="2">3.-.-.-</ecNumber>
    </submittedName>
</protein>
<evidence type="ECO:0000259" key="1">
    <source>
        <dbReference type="Pfam" id="PF00144"/>
    </source>
</evidence>
<dbReference type="SUPFAM" id="SSF56601">
    <property type="entry name" value="beta-lactamase/transpeptidase-like"/>
    <property type="match status" value="1"/>
</dbReference>
<dbReference type="Proteomes" id="UP001589810">
    <property type="component" value="Unassembled WGS sequence"/>
</dbReference>
<keyword evidence="3" id="KW-1185">Reference proteome</keyword>
<dbReference type="InterPro" id="IPR001466">
    <property type="entry name" value="Beta-lactam-related"/>
</dbReference>
<dbReference type="EC" id="3.-.-.-" evidence="2"/>
<feature type="domain" description="Beta-lactamase-related" evidence="1">
    <location>
        <begin position="26"/>
        <end position="375"/>
    </location>
</feature>
<dbReference type="GO" id="GO:0016787">
    <property type="term" value="F:hydrolase activity"/>
    <property type="evidence" value="ECO:0007669"/>
    <property type="project" value="UniProtKB-KW"/>
</dbReference>
<reference evidence="2 3" key="1">
    <citation type="submission" date="2024-09" db="EMBL/GenBank/DDBJ databases">
        <authorList>
            <person name="Sun Q."/>
            <person name="Mori K."/>
        </authorList>
    </citation>
    <scope>NUCLEOTIDE SEQUENCE [LARGE SCALE GENOMIC DNA]</scope>
    <source>
        <strain evidence="2 3">TBRC 1432</strain>
    </source>
</reference>
<comment type="caution">
    <text evidence="2">The sequence shown here is derived from an EMBL/GenBank/DDBJ whole genome shotgun (WGS) entry which is preliminary data.</text>
</comment>
<dbReference type="InterPro" id="IPR012338">
    <property type="entry name" value="Beta-lactam/transpept-like"/>
</dbReference>
<dbReference type="RefSeq" id="WP_273939045.1">
    <property type="nucleotide sequence ID" value="NZ_CP097263.1"/>
</dbReference>
<dbReference type="PANTHER" id="PTHR46825">
    <property type="entry name" value="D-ALANYL-D-ALANINE-CARBOXYPEPTIDASE/ENDOPEPTIDASE AMPH"/>
    <property type="match status" value="1"/>
</dbReference>
<dbReference type="PANTHER" id="PTHR46825:SF9">
    <property type="entry name" value="BETA-LACTAMASE-RELATED DOMAIN-CONTAINING PROTEIN"/>
    <property type="match status" value="1"/>
</dbReference>
<keyword evidence="2" id="KW-0378">Hydrolase</keyword>
<sequence>MATVLSTSTAAAAGQGTGRKLDEALERAASKFGDIGAQAVVIRNGRVMWSGNRGKATIDPATPVTDRTLFSYASLGKMLFATFVLHQAENGVLDLDKPISTYIGDEVAGSRVVTTRMLLTHTAGYPDLYGDPATAPLFPPGDRYDPNRPYTFEMLNAGIRQPVDPGRRFEYSNTGYIILGHVLAKISGGDRALECAYRDFVRRAGTAWVPVTDDVLTIKRTQGAFSRFAHGYDRLDDGNLADTFTRYGAKGIPTDLYGLPFTDGALAGTATGPGLVLDALFVRGTMLRPDTVRMMVTPSPQSRQNPDPESGTYGMGTFQTKAAGHTWQGHAGSYGGFMSMAATDVDRGITIAVVVNETSSANPATVIWQALAEAATPGAGAAATGGGGRE</sequence>
<proteinExistence type="predicted"/>
<name>A0ABV6MJW6_9PSEU</name>
<dbReference type="InterPro" id="IPR050491">
    <property type="entry name" value="AmpC-like"/>
</dbReference>
<evidence type="ECO:0000313" key="3">
    <source>
        <dbReference type="Proteomes" id="UP001589810"/>
    </source>
</evidence>